<dbReference type="SUPFAM" id="SSF53686">
    <property type="entry name" value="Tryptophan synthase beta subunit-like PLP-dependent enzymes"/>
    <property type="match status" value="1"/>
</dbReference>
<organism evidence="1 2">
    <name type="scientific">Cinchona calisaya</name>
    <dbReference type="NCBI Taxonomy" id="153742"/>
    <lineage>
        <taxon>Eukaryota</taxon>
        <taxon>Viridiplantae</taxon>
        <taxon>Streptophyta</taxon>
        <taxon>Embryophyta</taxon>
        <taxon>Tracheophyta</taxon>
        <taxon>Spermatophyta</taxon>
        <taxon>Magnoliopsida</taxon>
        <taxon>eudicotyledons</taxon>
        <taxon>Gunneridae</taxon>
        <taxon>Pentapetalae</taxon>
        <taxon>asterids</taxon>
        <taxon>lamiids</taxon>
        <taxon>Gentianales</taxon>
        <taxon>Rubiaceae</taxon>
        <taxon>Cinchonoideae</taxon>
        <taxon>Cinchoneae</taxon>
        <taxon>Cinchona</taxon>
    </lineage>
</organism>
<gene>
    <name evidence="1" type="ORF">ACH5RR_025958</name>
</gene>
<sequence length="172" mass="18807">MGYSGSMTLCGCKDLSNYKVQNTCSIGKVPDWVIVSGGKLGNTYAFYKGFHMCKELGLVGKMPRLICAQAANDNPLYLHYKSGWKKFKLVNANTTFDSAIQIGDPISIDRAVYALKNSYGIVKKAMEKELMDSIAQADSIGMSICPHTGVALTAMIKLRKIELAGQQIGLLW</sequence>
<evidence type="ECO:0000313" key="1">
    <source>
        <dbReference type="EMBL" id="KAL3513241.1"/>
    </source>
</evidence>
<dbReference type="EMBL" id="JBJUIK010000011">
    <property type="protein sequence ID" value="KAL3513241.1"/>
    <property type="molecule type" value="Genomic_DNA"/>
</dbReference>
<dbReference type="Proteomes" id="UP001630127">
    <property type="component" value="Unassembled WGS sequence"/>
</dbReference>
<dbReference type="Gene3D" id="3.40.50.1100">
    <property type="match status" value="1"/>
</dbReference>
<accession>A0ABD2Z1I4</accession>
<dbReference type="InterPro" id="IPR036052">
    <property type="entry name" value="TrpB-like_PALP_sf"/>
</dbReference>
<proteinExistence type="predicted"/>
<evidence type="ECO:0008006" key="3">
    <source>
        <dbReference type="Google" id="ProtNLM"/>
    </source>
</evidence>
<dbReference type="AlphaFoldDB" id="A0ABD2Z1I4"/>
<reference evidence="1 2" key="1">
    <citation type="submission" date="2024-11" db="EMBL/GenBank/DDBJ databases">
        <title>A near-complete genome assembly of Cinchona calisaya.</title>
        <authorList>
            <person name="Lian D.C."/>
            <person name="Zhao X.W."/>
            <person name="Wei L."/>
        </authorList>
    </citation>
    <scope>NUCLEOTIDE SEQUENCE [LARGE SCALE GENOMIC DNA]</scope>
    <source>
        <tissue evidence="1">Nenye</tissue>
    </source>
</reference>
<protein>
    <recommendedName>
        <fullName evidence="3">Tryptophan synthase beta chain-like PALP domain-containing protein</fullName>
    </recommendedName>
</protein>
<evidence type="ECO:0000313" key="2">
    <source>
        <dbReference type="Proteomes" id="UP001630127"/>
    </source>
</evidence>
<comment type="caution">
    <text evidence="1">The sequence shown here is derived from an EMBL/GenBank/DDBJ whole genome shotgun (WGS) entry which is preliminary data.</text>
</comment>
<name>A0ABD2Z1I4_9GENT</name>
<keyword evidence="2" id="KW-1185">Reference proteome</keyword>